<feature type="domain" description="Pyrroline-5-carboxylate reductase catalytic N-terminal" evidence="8">
    <location>
        <begin position="2"/>
        <end position="97"/>
    </location>
</feature>
<comment type="subcellular location">
    <subcellularLocation>
        <location evidence="5">Cytoplasm</location>
    </subcellularLocation>
</comment>
<dbReference type="EC" id="1.5.1.2" evidence="5 6"/>
<accession>A0ABT2T3I9</accession>
<proteinExistence type="inferred from homology"/>
<dbReference type="PIRSF" id="PIRSF000193">
    <property type="entry name" value="Pyrrol-5-carb_rd"/>
    <property type="match status" value="1"/>
</dbReference>
<dbReference type="InterPro" id="IPR036291">
    <property type="entry name" value="NAD(P)-bd_dom_sf"/>
</dbReference>
<evidence type="ECO:0000313" key="10">
    <source>
        <dbReference type="EMBL" id="MCU6744829.1"/>
    </source>
</evidence>
<evidence type="ECO:0000256" key="5">
    <source>
        <dbReference type="HAMAP-Rule" id="MF_01925"/>
    </source>
</evidence>
<keyword evidence="3 5" id="KW-0521">NADP</keyword>
<evidence type="ECO:0000256" key="6">
    <source>
        <dbReference type="NCBIfam" id="TIGR00112"/>
    </source>
</evidence>
<dbReference type="GO" id="GO:0004735">
    <property type="term" value="F:pyrroline-5-carboxylate reductase activity"/>
    <property type="evidence" value="ECO:0007669"/>
    <property type="project" value="UniProtKB-EC"/>
</dbReference>
<keyword evidence="5 7" id="KW-0028">Amino-acid biosynthesis</keyword>
<keyword evidence="5" id="KW-0963">Cytoplasm</keyword>
<organism evidence="10 11">
    <name type="scientific">Suilimivivens aceti</name>
    <dbReference type="NCBI Taxonomy" id="2981774"/>
    <lineage>
        <taxon>Bacteria</taxon>
        <taxon>Bacillati</taxon>
        <taxon>Bacillota</taxon>
        <taxon>Clostridia</taxon>
        <taxon>Lachnospirales</taxon>
        <taxon>Lachnospiraceae</taxon>
        <taxon>Suilimivivens</taxon>
    </lineage>
</organism>
<evidence type="ECO:0000259" key="9">
    <source>
        <dbReference type="Pfam" id="PF14748"/>
    </source>
</evidence>
<evidence type="ECO:0000256" key="2">
    <source>
        <dbReference type="ARBA" id="ARBA00022650"/>
    </source>
</evidence>
<sequence>MKIGFIGLGNMAKAMIGGMLSKEIVRKEDIIGSAKTEHTLDQVNQMYGIMTTSDNQLVAKEADILFLAIKPQFFGEVLPEIRGVLRKEALIVSIAAGKTIADIEGLLSADIKLVRCMPNTPALVGEGCTGACRNGHVSDEEMEVCMKLLRSFGVAEEVPERLINAVAGVSGCSPAYVFQFLEALADGAVLAGMPRKQAYTFAAQAVLGSAKLMLETGKHPGELKDMVTSPAGTTIEGVRVLEEKGFRGAVIDAVKASVEKSENM</sequence>
<keyword evidence="4 5" id="KW-0560">Oxidoreductase</keyword>
<name>A0ABT2T3I9_9FIRM</name>
<evidence type="ECO:0000259" key="8">
    <source>
        <dbReference type="Pfam" id="PF03807"/>
    </source>
</evidence>
<dbReference type="InterPro" id="IPR029036">
    <property type="entry name" value="P5CR_dimer"/>
</dbReference>
<dbReference type="PROSITE" id="PS00521">
    <property type="entry name" value="P5CR"/>
    <property type="match status" value="1"/>
</dbReference>
<dbReference type="InterPro" id="IPR008927">
    <property type="entry name" value="6-PGluconate_DH-like_C_sf"/>
</dbReference>
<protein>
    <recommendedName>
        <fullName evidence="5 6">Pyrroline-5-carboxylate reductase</fullName>
        <shortName evidence="5">P5C reductase</shortName>
        <shortName evidence="5">P5CR</shortName>
        <ecNumber evidence="5 6">1.5.1.2</ecNumber>
    </recommendedName>
    <alternativeName>
        <fullName evidence="5">PCA reductase</fullName>
    </alternativeName>
</protein>
<dbReference type="Proteomes" id="UP001652432">
    <property type="component" value="Unassembled WGS sequence"/>
</dbReference>
<reference evidence="10 11" key="1">
    <citation type="journal article" date="2021" name="ISME Commun">
        <title>Automated analysis of genomic sequences facilitates high-throughput and comprehensive description of bacteria.</title>
        <authorList>
            <person name="Hitch T.C.A."/>
        </authorList>
    </citation>
    <scope>NUCLEOTIDE SEQUENCE [LARGE SCALE GENOMIC DNA]</scope>
    <source>
        <strain evidence="10 11">Sanger_18</strain>
    </source>
</reference>
<feature type="domain" description="Pyrroline-5-carboxylate reductase dimerisation" evidence="9">
    <location>
        <begin position="160"/>
        <end position="264"/>
    </location>
</feature>
<comment type="catalytic activity">
    <reaction evidence="5">
        <text>L-proline + NAD(+) = (S)-1-pyrroline-5-carboxylate + NADH + 2 H(+)</text>
        <dbReference type="Rhea" id="RHEA:14105"/>
        <dbReference type="ChEBI" id="CHEBI:15378"/>
        <dbReference type="ChEBI" id="CHEBI:17388"/>
        <dbReference type="ChEBI" id="CHEBI:57540"/>
        <dbReference type="ChEBI" id="CHEBI:57945"/>
        <dbReference type="ChEBI" id="CHEBI:60039"/>
        <dbReference type="EC" id="1.5.1.2"/>
    </reaction>
</comment>
<comment type="catalytic activity">
    <reaction evidence="5 7">
        <text>L-proline + NADP(+) = (S)-1-pyrroline-5-carboxylate + NADPH + 2 H(+)</text>
        <dbReference type="Rhea" id="RHEA:14109"/>
        <dbReference type="ChEBI" id="CHEBI:15378"/>
        <dbReference type="ChEBI" id="CHEBI:17388"/>
        <dbReference type="ChEBI" id="CHEBI:57783"/>
        <dbReference type="ChEBI" id="CHEBI:58349"/>
        <dbReference type="ChEBI" id="CHEBI:60039"/>
        <dbReference type="EC" id="1.5.1.2"/>
    </reaction>
</comment>
<evidence type="ECO:0000313" key="11">
    <source>
        <dbReference type="Proteomes" id="UP001652432"/>
    </source>
</evidence>
<dbReference type="PANTHER" id="PTHR11645">
    <property type="entry name" value="PYRROLINE-5-CARBOXYLATE REDUCTASE"/>
    <property type="match status" value="1"/>
</dbReference>
<evidence type="ECO:0000256" key="3">
    <source>
        <dbReference type="ARBA" id="ARBA00022857"/>
    </source>
</evidence>
<comment type="caution">
    <text evidence="10">The sequence shown here is derived from an EMBL/GenBank/DDBJ whole genome shotgun (WGS) entry which is preliminary data.</text>
</comment>
<dbReference type="InterPro" id="IPR053790">
    <property type="entry name" value="P5CR-like_CS"/>
</dbReference>
<dbReference type="PANTHER" id="PTHR11645:SF0">
    <property type="entry name" value="PYRROLINE-5-CARBOXYLATE REDUCTASE 3"/>
    <property type="match status" value="1"/>
</dbReference>
<dbReference type="Pfam" id="PF14748">
    <property type="entry name" value="P5CR_dimer"/>
    <property type="match status" value="1"/>
</dbReference>
<dbReference type="Pfam" id="PF03807">
    <property type="entry name" value="F420_oxidored"/>
    <property type="match status" value="1"/>
</dbReference>
<keyword evidence="11" id="KW-1185">Reference proteome</keyword>
<dbReference type="NCBIfam" id="TIGR00112">
    <property type="entry name" value="proC"/>
    <property type="match status" value="1"/>
</dbReference>
<dbReference type="Gene3D" id="3.40.50.720">
    <property type="entry name" value="NAD(P)-binding Rossmann-like Domain"/>
    <property type="match status" value="1"/>
</dbReference>
<dbReference type="EMBL" id="JAOQKJ010000007">
    <property type="protein sequence ID" value="MCU6744829.1"/>
    <property type="molecule type" value="Genomic_DNA"/>
</dbReference>
<comment type="pathway">
    <text evidence="5 7">Amino-acid biosynthesis; L-proline biosynthesis; L-proline from L-glutamate 5-semialdehyde: step 1/1.</text>
</comment>
<dbReference type="SUPFAM" id="SSF48179">
    <property type="entry name" value="6-phosphogluconate dehydrogenase C-terminal domain-like"/>
    <property type="match status" value="1"/>
</dbReference>
<gene>
    <name evidence="5 10" type="primary">proC</name>
    <name evidence="10" type="ORF">OCV77_10000</name>
</gene>
<dbReference type="SUPFAM" id="SSF51735">
    <property type="entry name" value="NAD(P)-binding Rossmann-fold domains"/>
    <property type="match status" value="1"/>
</dbReference>
<dbReference type="InterPro" id="IPR028939">
    <property type="entry name" value="P5C_Rdtase_cat_N"/>
</dbReference>
<evidence type="ECO:0000256" key="1">
    <source>
        <dbReference type="ARBA" id="ARBA00005525"/>
    </source>
</evidence>
<dbReference type="InterPro" id="IPR000304">
    <property type="entry name" value="Pyrroline-COOH_reductase"/>
</dbReference>
<comment type="similarity">
    <text evidence="1 5 7">Belongs to the pyrroline-5-carboxylate reductase family.</text>
</comment>
<evidence type="ECO:0000256" key="4">
    <source>
        <dbReference type="ARBA" id="ARBA00023002"/>
    </source>
</evidence>
<keyword evidence="2 5" id="KW-0641">Proline biosynthesis</keyword>
<comment type="function">
    <text evidence="5">Catalyzes the reduction of 1-pyrroline-5-carboxylate (PCA) to L-proline.</text>
</comment>
<dbReference type="HAMAP" id="MF_01925">
    <property type="entry name" value="P5C_reductase"/>
    <property type="match status" value="1"/>
</dbReference>
<dbReference type="Gene3D" id="1.10.3730.10">
    <property type="entry name" value="ProC C-terminal domain-like"/>
    <property type="match status" value="1"/>
</dbReference>
<evidence type="ECO:0000256" key="7">
    <source>
        <dbReference type="RuleBase" id="RU003903"/>
    </source>
</evidence>
<dbReference type="RefSeq" id="WP_262574938.1">
    <property type="nucleotide sequence ID" value="NZ_JAOQKJ010000007.1"/>
</dbReference>